<feature type="transmembrane region" description="Helical" evidence="3">
    <location>
        <begin position="343"/>
        <end position="361"/>
    </location>
</feature>
<feature type="transmembrane region" description="Helical" evidence="3">
    <location>
        <begin position="373"/>
        <end position="396"/>
    </location>
</feature>
<organism evidence="5 6">
    <name type="scientific">Syncephalis pseudoplumigaleata</name>
    <dbReference type="NCBI Taxonomy" id="1712513"/>
    <lineage>
        <taxon>Eukaryota</taxon>
        <taxon>Fungi</taxon>
        <taxon>Fungi incertae sedis</taxon>
        <taxon>Zoopagomycota</taxon>
        <taxon>Zoopagomycotina</taxon>
        <taxon>Zoopagomycetes</taxon>
        <taxon>Zoopagales</taxon>
        <taxon>Piptocephalidaceae</taxon>
        <taxon>Syncephalis</taxon>
    </lineage>
</organism>
<dbReference type="Proteomes" id="UP000278143">
    <property type="component" value="Unassembled WGS sequence"/>
</dbReference>
<feature type="transmembrane region" description="Helical" evidence="3">
    <location>
        <begin position="77"/>
        <end position="98"/>
    </location>
</feature>
<comment type="similarity">
    <text evidence="2">Belongs to the major facilitator superfamily. Monocarboxylate porter (TC 2.A.1.13) family.</text>
</comment>
<dbReference type="EMBL" id="KZ989117">
    <property type="protein sequence ID" value="RKP28122.1"/>
    <property type="molecule type" value="Genomic_DNA"/>
</dbReference>
<evidence type="ECO:0000256" key="3">
    <source>
        <dbReference type="SAM" id="Phobius"/>
    </source>
</evidence>
<dbReference type="InterPro" id="IPR011701">
    <property type="entry name" value="MFS"/>
</dbReference>
<dbReference type="PANTHER" id="PTHR11360:SF317">
    <property type="entry name" value="MAJOR FACILITATOR SUPERFAMILY (MFS) PROFILE DOMAIN-CONTAINING PROTEIN-RELATED"/>
    <property type="match status" value="1"/>
</dbReference>
<feature type="transmembrane region" description="Helical" evidence="3">
    <location>
        <begin position="311"/>
        <end position="331"/>
    </location>
</feature>
<dbReference type="InterPro" id="IPR050327">
    <property type="entry name" value="Proton-linked_MCT"/>
</dbReference>
<proteinExistence type="inferred from homology"/>
<dbReference type="InterPro" id="IPR020846">
    <property type="entry name" value="MFS_dom"/>
</dbReference>
<dbReference type="Pfam" id="PF07690">
    <property type="entry name" value="MFS_1"/>
    <property type="match status" value="1"/>
</dbReference>
<feature type="transmembrane region" description="Helical" evidence="3">
    <location>
        <begin position="141"/>
        <end position="158"/>
    </location>
</feature>
<feature type="transmembrane region" description="Helical" evidence="3">
    <location>
        <begin position="51"/>
        <end position="71"/>
    </location>
</feature>
<dbReference type="AlphaFoldDB" id="A0A4P9Z7E6"/>
<protein>
    <submittedName>
        <fullName evidence="5">Major facilitator superfamily domain-containing protein</fullName>
    </submittedName>
</protein>
<reference evidence="5" key="1">
    <citation type="submission" date="2018-07" db="EMBL/GenBank/DDBJ databases">
        <title>Leveraging single-cell genomics to expand the Fungal Tree of Life.</title>
        <authorList>
            <consortium name="DOE Joint Genome Institute"/>
            <person name="Ahrendt S.R."/>
            <person name="Quandt C.A."/>
            <person name="Ciobanu D."/>
            <person name="Clum A."/>
            <person name="Salamov A."/>
            <person name="Andreopoulos B."/>
            <person name="Cheng J.-F."/>
            <person name="Woyke T."/>
            <person name="Pelin A."/>
            <person name="Henrissat B."/>
            <person name="Reynolds N."/>
            <person name="Benny G.L."/>
            <person name="Smith M.E."/>
            <person name="James T.Y."/>
            <person name="Grigoriev I.V."/>
        </authorList>
    </citation>
    <scope>NUCLEOTIDE SEQUENCE</scope>
    <source>
        <strain evidence="5">Benny S71-1</strain>
    </source>
</reference>
<dbReference type="OrthoDB" id="5667at2759"/>
<evidence type="ECO:0000259" key="4">
    <source>
        <dbReference type="PROSITE" id="PS50850"/>
    </source>
</evidence>
<evidence type="ECO:0000313" key="6">
    <source>
        <dbReference type="Proteomes" id="UP000278143"/>
    </source>
</evidence>
<name>A0A4P9Z7E6_9FUNG</name>
<dbReference type="GO" id="GO:0016020">
    <property type="term" value="C:membrane"/>
    <property type="evidence" value="ECO:0007669"/>
    <property type="project" value="UniProtKB-SubCell"/>
</dbReference>
<accession>A0A4P9Z7E6</accession>
<sequence>MQFTFGSIYAWSVFNQPVDGYIYENTHEGKSLCLSVRVPSNLLDMLGKAPLTYAIMFCFCGVGALTIGPWLERYGPRPTFVLGTFCFVLGHFICGAGVHYRAIALVYLGYGVLTGCGAGMSYITCVSVIQKWYPDHRGGAVGLAVAGLGIGTVAYAKIRLPVVDLLGVTLTFAAEGTVHCILLVIATWIMRVPPPGYTVGGMRTGGPAMAEAALAKSGDAGESEQATTPTAIHYALLDVLVDRDYRLLYWLFLAGSLFNVVVASRLPNIAIDVFRQSSDAASTAVSVDGAFSILGRVLVPLISDYTGRKSIFIGIFSLQLTCIVLLILFIYRGLFWPYMLAHWLVTACFGGGVSLLPPMLAELFGDRNVNTSFGSIILVEWGVCAIGCTFTFTAIYSHLLDTKRYTASDPAVYAINYVWLLAICCTETRAASYQ</sequence>
<dbReference type="GO" id="GO:0022857">
    <property type="term" value="F:transmembrane transporter activity"/>
    <property type="evidence" value="ECO:0007669"/>
    <property type="project" value="InterPro"/>
</dbReference>
<evidence type="ECO:0000256" key="2">
    <source>
        <dbReference type="ARBA" id="ARBA00006727"/>
    </source>
</evidence>
<dbReference type="PANTHER" id="PTHR11360">
    <property type="entry name" value="MONOCARBOXYLATE TRANSPORTER"/>
    <property type="match status" value="1"/>
</dbReference>
<comment type="subcellular location">
    <subcellularLocation>
        <location evidence="1">Membrane</location>
        <topology evidence="1">Multi-pass membrane protein</topology>
    </subcellularLocation>
</comment>
<dbReference type="InterPro" id="IPR036259">
    <property type="entry name" value="MFS_trans_sf"/>
</dbReference>
<dbReference type="PROSITE" id="PS50850">
    <property type="entry name" value="MFS"/>
    <property type="match status" value="1"/>
</dbReference>
<feature type="domain" description="Major facilitator superfamily (MFS) profile" evidence="4">
    <location>
        <begin position="1"/>
        <end position="434"/>
    </location>
</feature>
<feature type="transmembrane region" description="Helical" evidence="3">
    <location>
        <begin position="247"/>
        <end position="268"/>
    </location>
</feature>
<keyword evidence="6" id="KW-1185">Reference proteome</keyword>
<keyword evidence="3" id="KW-0472">Membrane</keyword>
<dbReference type="SUPFAM" id="SSF103473">
    <property type="entry name" value="MFS general substrate transporter"/>
    <property type="match status" value="1"/>
</dbReference>
<keyword evidence="3" id="KW-1133">Transmembrane helix</keyword>
<evidence type="ECO:0000256" key="1">
    <source>
        <dbReference type="ARBA" id="ARBA00004141"/>
    </source>
</evidence>
<keyword evidence="3" id="KW-0812">Transmembrane</keyword>
<feature type="transmembrane region" description="Helical" evidence="3">
    <location>
        <begin position="165"/>
        <end position="190"/>
    </location>
</feature>
<dbReference type="Gene3D" id="1.20.1250.20">
    <property type="entry name" value="MFS general substrate transporter like domains"/>
    <property type="match status" value="1"/>
</dbReference>
<gene>
    <name evidence="5" type="ORF">SYNPS1DRAFT_20532</name>
</gene>
<evidence type="ECO:0000313" key="5">
    <source>
        <dbReference type="EMBL" id="RKP28122.1"/>
    </source>
</evidence>
<feature type="transmembrane region" description="Helical" evidence="3">
    <location>
        <begin position="105"/>
        <end position="129"/>
    </location>
</feature>